<evidence type="ECO:0000256" key="9">
    <source>
        <dbReference type="ARBA" id="ARBA00041175"/>
    </source>
</evidence>
<gene>
    <name evidence="13" type="ORF">BJ991_001251</name>
</gene>
<comment type="subcellular location">
    <subcellularLocation>
        <location evidence="1">Cytoplasm</location>
    </subcellularLocation>
</comment>
<dbReference type="SUPFAM" id="SSF55804">
    <property type="entry name" value="Phoshotransferase/anion transport protein"/>
    <property type="match status" value="1"/>
</dbReference>
<proteinExistence type="predicted"/>
<comment type="function">
    <text evidence="8">The phosphoenolpyruvate-dependent sugar phosphotransferase system (sugar PTS), a major carbohydrate active transport system, catalyzes the phosphorylation of incoming sugar substrates concomitantly with their translocation across the cell membrane. The enzyme II UlaABC PTS system is involved in ascorbate transport.</text>
</comment>
<organism evidence="13 14">
    <name type="scientific">Microbacterium immunditiarum</name>
    <dbReference type="NCBI Taxonomy" id="337480"/>
    <lineage>
        <taxon>Bacteria</taxon>
        <taxon>Bacillati</taxon>
        <taxon>Actinomycetota</taxon>
        <taxon>Actinomycetes</taxon>
        <taxon>Micrococcales</taxon>
        <taxon>Microbacteriaceae</taxon>
        <taxon>Microbacterium</taxon>
    </lineage>
</organism>
<dbReference type="InterPro" id="IPR051351">
    <property type="entry name" value="Ascorbate-PTS_EIIA_comp"/>
</dbReference>
<keyword evidence="4" id="KW-0597">Phosphoprotein</keyword>
<dbReference type="InterPro" id="IPR016152">
    <property type="entry name" value="PTrfase/Anion_transptr"/>
</dbReference>
<evidence type="ECO:0000256" key="7">
    <source>
        <dbReference type="ARBA" id="ARBA00022777"/>
    </source>
</evidence>
<feature type="region of interest" description="Disordered" evidence="11">
    <location>
        <begin position="145"/>
        <end position="165"/>
    </location>
</feature>
<evidence type="ECO:0000256" key="2">
    <source>
        <dbReference type="ARBA" id="ARBA00022448"/>
    </source>
</evidence>
<evidence type="ECO:0000256" key="6">
    <source>
        <dbReference type="ARBA" id="ARBA00022683"/>
    </source>
</evidence>
<dbReference type="GO" id="GO:0009401">
    <property type="term" value="P:phosphoenolpyruvate-dependent sugar phosphotransferase system"/>
    <property type="evidence" value="ECO:0007669"/>
    <property type="project" value="UniProtKB-KW"/>
</dbReference>
<dbReference type="PROSITE" id="PS51094">
    <property type="entry name" value="PTS_EIIA_TYPE_2"/>
    <property type="match status" value="1"/>
</dbReference>
<dbReference type="PANTHER" id="PTHR36203:SF1">
    <property type="entry name" value="ASCORBATE-SPECIFIC PTS SYSTEM EIIA COMPONENT"/>
    <property type="match status" value="1"/>
</dbReference>
<feature type="domain" description="PTS EIIA type-2" evidence="12">
    <location>
        <begin position="5"/>
        <end position="148"/>
    </location>
</feature>
<dbReference type="GO" id="GO:0005737">
    <property type="term" value="C:cytoplasm"/>
    <property type="evidence" value="ECO:0007669"/>
    <property type="project" value="UniProtKB-SubCell"/>
</dbReference>
<evidence type="ECO:0000256" key="8">
    <source>
        <dbReference type="ARBA" id="ARBA00037387"/>
    </source>
</evidence>
<evidence type="ECO:0000256" key="11">
    <source>
        <dbReference type="SAM" id="MobiDB-lite"/>
    </source>
</evidence>
<dbReference type="PANTHER" id="PTHR36203">
    <property type="entry name" value="ASCORBATE-SPECIFIC PTS SYSTEM EIIA COMPONENT"/>
    <property type="match status" value="1"/>
</dbReference>
<dbReference type="Proteomes" id="UP000576969">
    <property type="component" value="Unassembled WGS sequence"/>
</dbReference>
<protein>
    <recommendedName>
        <fullName evidence="9">Ascorbate-specific PTS system EIIA component</fullName>
    </recommendedName>
    <alternativeName>
        <fullName evidence="10">Ascorbate-specific phosphotransferase enzyme IIA component</fullName>
    </alternativeName>
</protein>
<keyword evidence="7" id="KW-0418">Kinase</keyword>
<evidence type="ECO:0000256" key="4">
    <source>
        <dbReference type="ARBA" id="ARBA00022553"/>
    </source>
</evidence>
<dbReference type="InterPro" id="IPR002178">
    <property type="entry name" value="PTS_EIIA_type-2_dom"/>
</dbReference>
<keyword evidence="3" id="KW-0963">Cytoplasm</keyword>
<dbReference type="Pfam" id="PF00359">
    <property type="entry name" value="PTS_EIIA_2"/>
    <property type="match status" value="1"/>
</dbReference>
<dbReference type="RefSeq" id="WP_179488403.1">
    <property type="nucleotide sequence ID" value="NZ_JACCBV010000001.1"/>
</dbReference>
<evidence type="ECO:0000256" key="5">
    <source>
        <dbReference type="ARBA" id="ARBA00022679"/>
    </source>
</evidence>
<sequence>MTLADSLPSEAVRTQAHATDWREAIRLAGDGLVAGGATTDVYTQEMIDTVERLGPYIVIAPGFALAHSRPSPAVLRTGLSWVSLAEPVEFGSEHNDPVSVVVGLAATDHDGHIGMMAELAGAIGDDALFARLKQAETPEQLLEELRAAGSAGQDAAATPPEGETP</sequence>
<dbReference type="GO" id="GO:0016301">
    <property type="term" value="F:kinase activity"/>
    <property type="evidence" value="ECO:0007669"/>
    <property type="project" value="UniProtKB-KW"/>
</dbReference>
<evidence type="ECO:0000256" key="1">
    <source>
        <dbReference type="ARBA" id="ARBA00004496"/>
    </source>
</evidence>
<dbReference type="EMBL" id="JACCBV010000001">
    <property type="protein sequence ID" value="NYE19223.1"/>
    <property type="molecule type" value="Genomic_DNA"/>
</dbReference>
<dbReference type="Gene3D" id="3.40.930.10">
    <property type="entry name" value="Mannitol-specific EII, Chain A"/>
    <property type="match status" value="1"/>
</dbReference>
<reference evidence="13 14" key="1">
    <citation type="submission" date="2020-07" db="EMBL/GenBank/DDBJ databases">
        <title>Sequencing the genomes of 1000 actinobacteria strains.</title>
        <authorList>
            <person name="Klenk H.-P."/>
        </authorList>
    </citation>
    <scope>NUCLEOTIDE SEQUENCE [LARGE SCALE GENOMIC DNA]</scope>
    <source>
        <strain evidence="13 14">DSM 24662</strain>
    </source>
</reference>
<keyword evidence="2" id="KW-0813">Transport</keyword>
<feature type="compositionally biased region" description="Low complexity" evidence="11">
    <location>
        <begin position="147"/>
        <end position="157"/>
    </location>
</feature>
<evidence type="ECO:0000259" key="12">
    <source>
        <dbReference type="PROSITE" id="PS51094"/>
    </source>
</evidence>
<keyword evidence="14" id="KW-1185">Reference proteome</keyword>
<evidence type="ECO:0000313" key="14">
    <source>
        <dbReference type="Proteomes" id="UP000576969"/>
    </source>
</evidence>
<keyword evidence="5" id="KW-0808">Transferase</keyword>
<name>A0A7Y9KKJ0_9MICO</name>
<evidence type="ECO:0000256" key="10">
    <source>
        <dbReference type="ARBA" id="ARBA00042072"/>
    </source>
</evidence>
<comment type="caution">
    <text evidence="13">The sequence shown here is derived from an EMBL/GenBank/DDBJ whole genome shotgun (WGS) entry which is preliminary data.</text>
</comment>
<evidence type="ECO:0000313" key="13">
    <source>
        <dbReference type="EMBL" id="NYE19223.1"/>
    </source>
</evidence>
<evidence type="ECO:0000256" key="3">
    <source>
        <dbReference type="ARBA" id="ARBA00022490"/>
    </source>
</evidence>
<keyword evidence="6" id="KW-0598">Phosphotransferase system</keyword>
<accession>A0A7Y9KKJ0</accession>
<dbReference type="AlphaFoldDB" id="A0A7Y9KKJ0"/>